<dbReference type="EMBL" id="VICG01000002">
    <property type="protein sequence ID" value="KAA8575843.1"/>
    <property type="molecule type" value="Genomic_DNA"/>
</dbReference>
<comment type="caution">
    <text evidence="2">The sequence shown here is derived from an EMBL/GenBank/DDBJ whole genome shotgun (WGS) entry which is preliminary data.</text>
</comment>
<feature type="region of interest" description="Disordered" evidence="1">
    <location>
        <begin position="1"/>
        <end position="28"/>
    </location>
</feature>
<keyword evidence="3" id="KW-1185">Reference proteome</keyword>
<dbReference type="AlphaFoldDB" id="A0A5M9K5F3"/>
<protein>
    <submittedName>
        <fullName evidence="2">Uncharacterized protein</fullName>
    </submittedName>
</protein>
<organism evidence="2 3">
    <name type="scientific">Monilinia fructicola</name>
    <name type="common">Brown rot fungus</name>
    <name type="synonym">Ciboria fructicola</name>
    <dbReference type="NCBI Taxonomy" id="38448"/>
    <lineage>
        <taxon>Eukaryota</taxon>
        <taxon>Fungi</taxon>
        <taxon>Dikarya</taxon>
        <taxon>Ascomycota</taxon>
        <taxon>Pezizomycotina</taxon>
        <taxon>Leotiomycetes</taxon>
        <taxon>Helotiales</taxon>
        <taxon>Sclerotiniaceae</taxon>
        <taxon>Monilinia</taxon>
    </lineage>
</organism>
<name>A0A5M9K5F3_MONFR</name>
<reference evidence="2 3" key="1">
    <citation type="submission" date="2019-06" db="EMBL/GenBank/DDBJ databases">
        <title>Genome Sequence of the Brown Rot Fungal Pathogen Monilinia fructicola.</title>
        <authorList>
            <person name="De Miccolis Angelini R.M."/>
            <person name="Landi L."/>
            <person name="Abate D."/>
            <person name="Pollastro S."/>
            <person name="Romanazzi G."/>
            <person name="Faretra F."/>
        </authorList>
    </citation>
    <scope>NUCLEOTIDE SEQUENCE [LARGE SCALE GENOMIC DNA]</scope>
    <source>
        <strain evidence="2 3">Mfrc123</strain>
    </source>
</reference>
<gene>
    <name evidence="2" type="ORF">EYC84_004932</name>
</gene>
<dbReference type="Proteomes" id="UP000322873">
    <property type="component" value="Unassembled WGS sequence"/>
</dbReference>
<evidence type="ECO:0000256" key="1">
    <source>
        <dbReference type="SAM" id="MobiDB-lite"/>
    </source>
</evidence>
<accession>A0A5M9K5F3</accession>
<proteinExistence type="predicted"/>
<sequence length="121" mass="13689">MNAPTPQHRTKSNLKPNPSKGIKPTTQIDSSPFGVMPILALASRTSLVIHPVLIFPLLSYQSSSTNYRGKCHYLWVKSKRSRNQSQRLNDSRNGSQNDQIRLAYGIITKAESQMPMLKMYE</sequence>
<evidence type="ECO:0000313" key="3">
    <source>
        <dbReference type="Proteomes" id="UP000322873"/>
    </source>
</evidence>
<evidence type="ECO:0000313" key="2">
    <source>
        <dbReference type="EMBL" id="KAA8575843.1"/>
    </source>
</evidence>